<organism evidence="2 3">
    <name type="scientific">Eiseniibacteriota bacterium</name>
    <dbReference type="NCBI Taxonomy" id="2212470"/>
    <lineage>
        <taxon>Bacteria</taxon>
        <taxon>Candidatus Eiseniibacteriota</taxon>
    </lineage>
</organism>
<evidence type="ECO:0000313" key="2">
    <source>
        <dbReference type="EMBL" id="TMQ53965.1"/>
    </source>
</evidence>
<dbReference type="InterPro" id="IPR029063">
    <property type="entry name" value="SAM-dependent_MTases_sf"/>
</dbReference>
<gene>
    <name evidence="2" type="ORF">E6K73_00520</name>
</gene>
<keyword evidence="2" id="KW-0489">Methyltransferase</keyword>
<name>A0A538SRE7_UNCEI</name>
<accession>A0A538SRE7</accession>
<sequence>MVDYDRIARDYNRRYELHGYPGIRSAVLGAIDRAGRLRVLEVGCGTGKWLAELASAGCGVAGVDPSAEMLRRAAAEVKGSLCRGSAESLPCRSASFDAVFYVNAFHHFATPESALGETFRVLRPGGKLLSIGLDPHEGTGPWYVYEFFPETLALDLARFPSRARRTRWMEAAGFRNIDVRVAERLSSSRSFEEAIHDGVLEPSFTSQLMALSRAEYSAGVERIRCAAGKDPAFRLRAELTIYATEARKPG</sequence>
<protein>
    <submittedName>
        <fullName evidence="2">Class I SAM-dependent methyltransferase</fullName>
    </submittedName>
</protein>
<feature type="domain" description="Methyltransferase type 11" evidence="1">
    <location>
        <begin position="40"/>
        <end position="129"/>
    </location>
</feature>
<keyword evidence="2" id="KW-0808">Transferase</keyword>
<dbReference type="PANTHER" id="PTHR43591">
    <property type="entry name" value="METHYLTRANSFERASE"/>
    <property type="match status" value="1"/>
</dbReference>
<dbReference type="AlphaFoldDB" id="A0A538SRE7"/>
<dbReference type="EMBL" id="VBOT01000005">
    <property type="protein sequence ID" value="TMQ53965.1"/>
    <property type="molecule type" value="Genomic_DNA"/>
</dbReference>
<dbReference type="CDD" id="cd02440">
    <property type="entry name" value="AdoMet_MTases"/>
    <property type="match status" value="1"/>
</dbReference>
<dbReference type="Pfam" id="PF08241">
    <property type="entry name" value="Methyltransf_11"/>
    <property type="match status" value="1"/>
</dbReference>
<dbReference type="GO" id="GO:0032259">
    <property type="term" value="P:methylation"/>
    <property type="evidence" value="ECO:0007669"/>
    <property type="project" value="UniProtKB-KW"/>
</dbReference>
<reference evidence="2 3" key="1">
    <citation type="journal article" date="2019" name="Nat. Microbiol.">
        <title>Mediterranean grassland soil C-N compound turnover is dependent on rainfall and depth, and is mediated by genomically divergent microorganisms.</title>
        <authorList>
            <person name="Diamond S."/>
            <person name="Andeer P.F."/>
            <person name="Li Z."/>
            <person name="Crits-Christoph A."/>
            <person name="Burstein D."/>
            <person name="Anantharaman K."/>
            <person name="Lane K.R."/>
            <person name="Thomas B.C."/>
            <person name="Pan C."/>
            <person name="Northen T.R."/>
            <person name="Banfield J.F."/>
        </authorList>
    </citation>
    <scope>NUCLEOTIDE SEQUENCE [LARGE SCALE GENOMIC DNA]</scope>
    <source>
        <strain evidence="2">WS_3</strain>
    </source>
</reference>
<dbReference type="Proteomes" id="UP000320184">
    <property type="component" value="Unassembled WGS sequence"/>
</dbReference>
<comment type="caution">
    <text evidence="2">The sequence shown here is derived from an EMBL/GenBank/DDBJ whole genome shotgun (WGS) entry which is preliminary data.</text>
</comment>
<evidence type="ECO:0000259" key="1">
    <source>
        <dbReference type="Pfam" id="PF08241"/>
    </source>
</evidence>
<evidence type="ECO:0000313" key="3">
    <source>
        <dbReference type="Proteomes" id="UP000320184"/>
    </source>
</evidence>
<dbReference type="SUPFAM" id="SSF53335">
    <property type="entry name" value="S-adenosyl-L-methionine-dependent methyltransferases"/>
    <property type="match status" value="1"/>
</dbReference>
<dbReference type="Gene3D" id="3.40.50.150">
    <property type="entry name" value="Vaccinia Virus protein VP39"/>
    <property type="match status" value="1"/>
</dbReference>
<dbReference type="GO" id="GO:0008757">
    <property type="term" value="F:S-adenosylmethionine-dependent methyltransferase activity"/>
    <property type="evidence" value="ECO:0007669"/>
    <property type="project" value="InterPro"/>
</dbReference>
<dbReference type="PANTHER" id="PTHR43591:SF110">
    <property type="entry name" value="RHODANESE DOMAIN-CONTAINING PROTEIN"/>
    <property type="match status" value="1"/>
</dbReference>
<dbReference type="InterPro" id="IPR013216">
    <property type="entry name" value="Methyltransf_11"/>
</dbReference>
<proteinExistence type="predicted"/>